<dbReference type="GO" id="GO:0009451">
    <property type="term" value="P:RNA modification"/>
    <property type="evidence" value="ECO:0007669"/>
    <property type="project" value="InterPro"/>
</dbReference>
<dbReference type="PANTHER" id="PTHR47926">
    <property type="entry name" value="PENTATRICOPEPTIDE REPEAT-CONTAINING PROTEIN"/>
    <property type="match status" value="1"/>
</dbReference>
<dbReference type="NCBIfam" id="TIGR00756">
    <property type="entry name" value="PPR"/>
    <property type="match status" value="3"/>
</dbReference>
<protein>
    <recommendedName>
        <fullName evidence="6">Pentatricopeptide repeat-containing protein</fullName>
    </recommendedName>
</protein>
<dbReference type="AlphaFoldDB" id="A0AAQ3TYC9"/>
<evidence type="ECO:0000313" key="5">
    <source>
        <dbReference type="Proteomes" id="UP001341281"/>
    </source>
</evidence>
<keyword evidence="5" id="KW-1185">Reference proteome</keyword>
<evidence type="ECO:0000256" key="3">
    <source>
        <dbReference type="PROSITE-ProRule" id="PRU00708"/>
    </source>
</evidence>
<dbReference type="InterPro" id="IPR002885">
    <property type="entry name" value="PPR_rpt"/>
</dbReference>
<dbReference type="GO" id="GO:0003723">
    <property type="term" value="F:RNA binding"/>
    <property type="evidence" value="ECO:0007669"/>
    <property type="project" value="InterPro"/>
</dbReference>
<sequence length="165" mass="18446">MAGNQTGPESRPPGPDLFMQLMLAAYAKHGEMEKAKELFDHAPEKDAVSWNTMLAHRGMLEKALELFAAMRGAGWMPDEATIVSLLSCCANTGSLDAGRMILHSLHLESRPSIWDVNTAMEVFNGMKERDVWTWNSIVGGLALHRQAENSVHFFNKMLEERIHPN</sequence>
<evidence type="ECO:0000256" key="1">
    <source>
        <dbReference type="ARBA" id="ARBA00022737"/>
    </source>
</evidence>
<organism evidence="4 5">
    <name type="scientific">Paspalum notatum var. saurae</name>
    <dbReference type="NCBI Taxonomy" id="547442"/>
    <lineage>
        <taxon>Eukaryota</taxon>
        <taxon>Viridiplantae</taxon>
        <taxon>Streptophyta</taxon>
        <taxon>Embryophyta</taxon>
        <taxon>Tracheophyta</taxon>
        <taxon>Spermatophyta</taxon>
        <taxon>Magnoliopsida</taxon>
        <taxon>Liliopsida</taxon>
        <taxon>Poales</taxon>
        <taxon>Poaceae</taxon>
        <taxon>PACMAD clade</taxon>
        <taxon>Panicoideae</taxon>
        <taxon>Andropogonodae</taxon>
        <taxon>Paspaleae</taxon>
        <taxon>Paspalinae</taxon>
        <taxon>Paspalum</taxon>
    </lineage>
</organism>
<dbReference type="Pfam" id="PF13041">
    <property type="entry name" value="PPR_2"/>
    <property type="match status" value="1"/>
</dbReference>
<dbReference type="EMBL" id="CP144750">
    <property type="protein sequence ID" value="WVZ81863.1"/>
    <property type="molecule type" value="Genomic_DNA"/>
</dbReference>
<reference evidence="4 5" key="1">
    <citation type="submission" date="2024-02" db="EMBL/GenBank/DDBJ databases">
        <title>High-quality chromosome-scale genome assembly of Pensacola bahiagrass (Paspalum notatum Flugge var. saurae).</title>
        <authorList>
            <person name="Vega J.M."/>
            <person name="Podio M."/>
            <person name="Orjuela J."/>
            <person name="Siena L.A."/>
            <person name="Pessino S.C."/>
            <person name="Combes M.C."/>
            <person name="Mariac C."/>
            <person name="Albertini E."/>
            <person name="Pupilli F."/>
            <person name="Ortiz J.P.A."/>
            <person name="Leblanc O."/>
        </authorList>
    </citation>
    <scope>NUCLEOTIDE SEQUENCE [LARGE SCALE GENOMIC DNA]</scope>
    <source>
        <strain evidence="4">R1</strain>
        <tissue evidence="4">Leaf</tissue>
    </source>
</reference>
<dbReference type="PROSITE" id="PS51375">
    <property type="entry name" value="PPR"/>
    <property type="match status" value="1"/>
</dbReference>
<name>A0AAQ3TYC9_PASNO</name>
<evidence type="ECO:0000256" key="2">
    <source>
        <dbReference type="ARBA" id="ARBA00022946"/>
    </source>
</evidence>
<dbReference type="Pfam" id="PF01535">
    <property type="entry name" value="PPR"/>
    <property type="match status" value="2"/>
</dbReference>
<evidence type="ECO:0000313" key="4">
    <source>
        <dbReference type="EMBL" id="WVZ81863.1"/>
    </source>
</evidence>
<feature type="repeat" description="PPR" evidence="3">
    <location>
        <begin position="130"/>
        <end position="164"/>
    </location>
</feature>
<keyword evidence="2" id="KW-0809">Transit peptide</keyword>
<dbReference type="Gene3D" id="1.25.40.10">
    <property type="entry name" value="Tetratricopeptide repeat domain"/>
    <property type="match status" value="2"/>
</dbReference>
<proteinExistence type="predicted"/>
<evidence type="ECO:0008006" key="6">
    <source>
        <dbReference type="Google" id="ProtNLM"/>
    </source>
</evidence>
<keyword evidence="1" id="KW-0677">Repeat</keyword>
<dbReference type="InterPro" id="IPR011990">
    <property type="entry name" value="TPR-like_helical_dom_sf"/>
</dbReference>
<dbReference type="InterPro" id="IPR046960">
    <property type="entry name" value="PPR_At4g14850-like_plant"/>
</dbReference>
<gene>
    <name evidence="4" type="ORF">U9M48_029194</name>
</gene>
<accession>A0AAQ3TYC9</accession>
<dbReference type="Proteomes" id="UP001341281">
    <property type="component" value="Chromosome 06"/>
</dbReference>